<dbReference type="PANTHER" id="PTHR16007:SF59">
    <property type="entry name" value="TRANSMEMBRANE PROTEIN 45B"/>
    <property type="match status" value="1"/>
</dbReference>
<sequence>MQQCIKIGFPMKPPDTDSDCKNQGPRTPCLGSVRRPVHITEKSDKVSGEEVLESLRLRLMHWKSIDYNQNTCGGFGGAVGESWAGVYGHFLNKDLAPDTERASCCLQQLWHHQSKETVFFLFVRGETCTNLENSFPVCYLMWDPSQKSRGYMSLNSVRPKPSADRVHQTLLHMDIKIISRHFLTVIHLGLRTIKDTEEPTGFCIPNQHPCYLVRYVLSKKAGLCLPFIGKLIQLKPLFSLLNMLEPMSLLTFTLEMTANSPGCHVITGPRVSWDLMANFKGHALPGSFFLIVGLWWSVKHPLKYFYQKEKSSQLIHHYQRLEIIEAAIRTLFSVIGILAEQFVPDGPHLHLYHEDHWVKLMNWQHSTMYLFFAVSGVVDMLTYLISHVPLGLDRLVMALAAFNEGFLFYYHVHNRPPLDQHIHSLLLYAVFGGALSLSVEVVLRDNIVLELFRTSLLLLQATWFWQIGFVLFPPFGGPEWDQNSHDNIMFVTMCFSWHFLAALCIVAASYSLVYCFLTRVKRPEDREVIGIQKLRSDHTYRKALLSGSDEE</sequence>
<name>A0AAD4TNT0_OVIAM</name>
<dbReference type="InterPro" id="IPR006904">
    <property type="entry name" value="DUF716"/>
</dbReference>
<comment type="similarity">
    <text evidence="2">Belongs to the TMEM45 family.</text>
</comment>
<evidence type="ECO:0000256" key="5">
    <source>
        <dbReference type="ARBA" id="ARBA00023136"/>
    </source>
</evidence>
<gene>
    <name evidence="8" type="ORF">MG293_019807</name>
</gene>
<dbReference type="EMBL" id="JAKZEL010000026">
    <property type="protein sequence ID" value="KAI4529951.1"/>
    <property type="molecule type" value="Genomic_DNA"/>
</dbReference>
<evidence type="ECO:0000313" key="8">
    <source>
        <dbReference type="EMBL" id="KAI4529951.1"/>
    </source>
</evidence>
<organism evidence="8 9">
    <name type="scientific">Ovis ammon polii</name>
    <dbReference type="NCBI Taxonomy" id="230172"/>
    <lineage>
        <taxon>Eukaryota</taxon>
        <taxon>Metazoa</taxon>
        <taxon>Chordata</taxon>
        <taxon>Craniata</taxon>
        <taxon>Vertebrata</taxon>
        <taxon>Euteleostomi</taxon>
        <taxon>Mammalia</taxon>
        <taxon>Eutheria</taxon>
        <taxon>Laurasiatheria</taxon>
        <taxon>Artiodactyla</taxon>
        <taxon>Ruminantia</taxon>
        <taxon>Pecora</taxon>
        <taxon>Bovidae</taxon>
        <taxon>Caprinae</taxon>
        <taxon>Ovis</taxon>
    </lineage>
</organism>
<comment type="subcellular location">
    <subcellularLocation>
        <location evidence="1">Membrane</location>
        <topology evidence="1">Multi-pass membrane protein</topology>
    </subcellularLocation>
</comment>
<evidence type="ECO:0000256" key="1">
    <source>
        <dbReference type="ARBA" id="ARBA00004141"/>
    </source>
</evidence>
<evidence type="ECO:0000313" key="9">
    <source>
        <dbReference type="Proteomes" id="UP001214576"/>
    </source>
</evidence>
<proteinExistence type="inferred from homology"/>
<reference evidence="8" key="1">
    <citation type="submission" date="2022-03" db="EMBL/GenBank/DDBJ databases">
        <title>Genomic analyses of argali, domestic sheep and their hybrids provide insights into chromosomal evolution, heterosis and genetic basis of agronomic traits.</title>
        <authorList>
            <person name="Li M."/>
        </authorList>
    </citation>
    <scope>NUCLEOTIDE SEQUENCE</scope>
    <source>
        <strain evidence="8">CAU-MHL-2022a</strain>
        <tissue evidence="8">Skin</tissue>
    </source>
</reference>
<comment type="caution">
    <text evidence="8">The sequence shown here is derived from an EMBL/GenBank/DDBJ whole genome shotgun (WGS) entry which is preliminary data.</text>
</comment>
<feature type="transmembrane region" description="Helical" evidence="7">
    <location>
        <begin position="363"/>
        <end position="385"/>
    </location>
</feature>
<accession>A0AAD4TNT0</accession>
<feature type="transmembrane region" description="Helical" evidence="7">
    <location>
        <begin position="422"/>
        <end position="443"/>
    </location>
</feature>
<protein>
    <recommendedName>
        <fullName evidence="6">Transmembrane protein 45B</fullName>
    </recommendedName>
</protein>
<dbReference type="InterPro" id="IPR042127">
    <property type="entry name" value="TMEM45"/>
</dbReference>
<dbReference type="Pfam" id="PF04819">
    <property type="entry name" value="DUF716"/>
    <property type="match status" value="1"/>
</dbReference>
<keyword evidence="4 7" id="KW-1133">Transmembrane helix</keyword>
<evidence type="ECO:0000256" key="6">
    <source>
        <dbReference type="ARBA" id="ARBA00039264"/>
    </source>
</evidence>
<feature type="transmembrane region" description="Helical" evidence="7">
    <location>
        <begin position="283"/>
        <end position="302"/>
    </location>
</feature>
<dbReference type="AlphaFoldDB" id="A0AAD4TNT0"/>
<keyword evidence="3 7" id="KW-0812">Transmembrane</keyword>
<dbReference type="Proteomes" id="UP001214576">
    <property type="component" value="Unassembled WGS sequence"/>
</dbReference>
<evidence type="ECO:0000256" key="3">
    <source>
        <dbReference type="ARBA" id="ARBA00022692"/>
    </source>
</evidence>
<feature type="transmembrane region" description="Helical" evidence="7">
    <location>
        <begin position="495"/>
        <end position="517"/>
    </location>
</feature>
<evidence type="ECO:0000256" key="2">
    <source>
        <dbReference type="ARBA" id="ARBA00006948"/>
    </source>
</evidence>
<keyword evidence="9" id="KW-1185">Reference proteome</keyword>
<dbReference type="GO" id="GO:0016020">
    <property type="term" value="C:membrane"/>
    <property type="evidence" value="ECO:0007669"/>
    <property type="project" value="UniProtKB-SubCell"/>
</dbReference>
<keyword evidence="5 7" id="KW-0472">Membrane</keyword>
<evidence type="ECO:0000256" key="4">
    <source>
        <dbReference type="ARBA" id="ARBA00022989"/>
    </source>
</evidence>
<feature type="transmembrane region" description="Helical" evidence="7">
    <location>
        <begin position="455"/>
        <end position="475"/>
    </location>
</feature>
<dbReference type="PANTHER" id="PTHR16007">
    <property type="entry name" value="EPIDIDYMAL MEMBRANE PROTEIN E9-RELATED"/>
    <property type="match status" value="1"/>
</dbReference>
<evidence type="ECO:0000256" key="7">
    <source>
        <dbReference type="SAM" id="Phobius"/>
    </source>
</evidence>